<keyword evidence="5" id="KW-0472">Membrane</keyword>
<evidence type="ECO:0000256" key="1">
    <source>
        <dbReference type="ARBA" id="ARBA00006484"/>
    </source>
</evidence>
<dbReference type="PANTHER" id="PTHR24322">
    <property type="entry name" value="PKSB"/>
    <property type="match status" value="1"/>
</dbReference>
<dbReference type="PRINTS" id="PR00081">
    <property type="entry name" value="GDHRDH"/>
</dbReference>
<dbReference type="Proteomes" id="UP001152759">
    <property type="component" value="Chromosome 4"/>
</dbReference>
<evidence type="ECO:0000256" key="2">
    <source>
        <dbReference type="ARBA" id="ARBA00023002"/>
    </source>
</evidence>
<evidence type="ECO:0000256" key="4">
    <source>
        <dbReference type="SAM" id="MobiDB-lite"/>
    </source>
</evidence>
<evidence type="ECO:0000256" key="3">
    <source>
        <dbReference type="RuleBase" id="RU000363"/>
    </source>
</evidence>
<name>A0A9P0C8V9_BEMTA</name>
<dbReference type="InterPro" id="IPR020904">
    <property type="entry name" value="Sc_DH/Rdtase_CS"/>
</dbReference>
<evidence type="ECO:0000256" key="5">
    <source>
        <dbReference type="SAM" id="Phobius"/>
    </source>
</evidence>
<dbReference type="Pfam" id="PF00106">
    <property type="entry name" value="adh_short"/>
    <property type="match status" value="1"/>
</dbReference>
<sequence length="449" mass="50240">MRPAGARGEAEGESRHRGNSAVRKPLRTTAIGNSWTDERLSSLVLFPSLFSLLCSLREHGPHLSPNPMLTLRSAPRAGASPHSCTLCPFIIAPRFSVLTVRRSSRFGFRRVELTRGEMTEQRTLPREFTLLVFQVIWLLIMLIPTCLWASLMTILPSRRKSLKDEVVLITGAGNGLGEELAMQMAKKGCKLALVDVKVEAVTKVVNEINSRHGCVAKAYIADLGIPEDISTLAQIISADFQGVDILINNAALCFGGVNTHEHKDHEIETMFRVNVMSHFRMIREFLPGMLRRNHGHVVAISSVLSLIGGHDASLYTSTKWAVTGMMHSLRDELERIPNNAVQISNVCPYFISSGTYVCKLWSNRLPDVSLEYAAKCAINGIEENKFEFTIPSYHYPFYLALKIVPRSIVKYFRKIFYANATPLTEEERGIVIPLKSRVKLVDGCHHDDR</sequence>
<accession>A0A9P0C8V9</accession>
<evidence type="ECO:0000313" key="7">
    <source>
        <dbReference type="Proteomes" id="UP001152759"/>
    </source>
</evidence>
<dbReference type="EMBL" id="OU963865">
    <property type="protein sequence ID" value="CAH0770957.1"/>
    <property type="molecule type" value="Genomic_DNA"/>
</dbReference>
<dbReference type="AlphaFoldDB" id="A0A9P0C8V9"/>
<comment type="similarity">
    <text evidence="1 3">Belongs to the short-chain dehydrogenases/reductases (SDR) family.</text>
</comment>
<dbReference type="PROSITE" id="PS00061">
    <property type="entry name" value="ADH_SHORT"/>
    <property type="match status" value="1"/>
</dbReference>
<dbReference type="InterPro" id="IPR036291">
    <property type="entry name" value="NAD(P)-bd_dom_sf"/>
</dbReference>
<organism evidence="6 7">
    <name type="scientific">Bemisia tabaci</name>
    <name type="common">Sweetpotato whitefly</name>
    <name type="synonym">Aleurodes tabaci</name>
    <dbReference type="NCBI Taxonomy" id="7038"/>
    <lineage>
        <taxon>Eukaryota</taxon>
        <taxon>Metazoa</taxon>
        <taxon>Ecdysozoa</taxon>
        <taxon>Arthropoda</taxon>
        <taxon>Hexapoda</taxon>
        <taxon>Insecta</taxon>
        <taxon>Pterygota</taxon>
        <taxon>Neoptera</taxon>
        <taxon>Paraneoptera</taxon>
        <taxon>Hemiptera</taxon>
        <taxon>Sternorrhyncha</taxon>
        <taxon>Aleyrodoidea</taxon>
        <taxon>Aleyrodidae</taxon>
        <taxon>Aleyrodinae</taxon>
        <taxon>Bemisia</taxon>
    </lineage>
</organism>
<protein>
    <submittedName>
        <fullName evidence="6">Uncharacterized protein</fullName>
    </submittedName>
</protein>
<evidence type="ECO:0000313" key="6">
    <source>
        <dbReference type="EMBL" id="CAH0770957.1"/>
    </source>
</evidence>
<keyword evidence="5" id="KW-0812">Transmembrane</keyword>
<dbReference type="PRINTS" id="PR00080">
    <property type="entry name" value="SDRFAMILY"/>
</dbReference>
<feature type="region of interest" description="Disordered" evidence="4">
    <location>
        <begin position="1"/>
        <end position="25"/>
    </location>
</feature>
<dbReference type="Gene3D" id="3.40.50.720">
    <property type="entry name" value="NAD(P)-binding Rossmann-like Domain"/>
    <property type="match status" value="1"/>
</dbReference>
<dbReference type="PANTHER" id="PTHR24322:SF736">
    <property type="entry name" value="RETINOL DEHYDROGENASE 10"/>
    <property type="match status" value="1"/>
</dbReference>
<dbReference type="InterPro" id="IPR002347">
    <property type="entry name" value="SDR_fam"/>
</dbReference>
<keyword evidence="5" id="KW-1133">Transmembrane helix</keyword>
<dbReference type="SUPFAM" id="SSF51735">
    <property type="entry name" value="NAD(P)-binding Rossmann-fold domains"/>
    <property type="match status" value="1"/>
</dbReference>
<feature type="transmembrane region" description="Helical" evidence="5">
    <location>
        <begin position="128"/>
        <end position="151"/>
    </location>
</feature>
<keyword evidence="2" id="KW-0560">Oxidoreductase</keyword>
<gene>
    <name evidence="6" type="ORF">BEMITA_LOCUS7765</name>
</gene>
<keyword evidence="7" id="KW-1185">Reference proteome</keyword>
<reference evidence="6" key="1">
    <citation type="submission" date="2021-12" db="EMBL/GenBank/DDBJ databases">
        <authorList>
            <person name="King R."/>
        </authorList>
    </citation>
    <scope>NUCLEOTIDE SEQUENCE</scope>
</reference>
<dbReference type="GO" id="GO:0016616">
    <property type="term" value="F:oxidoreductase activity, acting on the CH-OH group of donors, NAD or NADP as acceptor"/>
    <property type="evidence" value="ECO:0007669"/>
    <property type="project" value="TreeGrafter"/>
</dbReference>
<proteinExistence type="inferred from homology"/>